<dbReference type="PANTHER" id="PTHR45749:SF23">
    <property type="entry name" value="ZINC FINGER MYM-TYPE PROTEIN 1-LIKE"/>
    <property type="match status" value="1"/>
</dbReference>
<dbReference type="InterPro" id="IPR012337">
    <property type="entry name" value="RNaseH-like_sf"/>
</dbReference>
<dbReference type="InterPro" id="IPR006580">
    <property type="entry name" value="Znf_TTF"/>
</dbReference>
<dbReference type="SMART" id="SM00597">
    <property type="entry name" value="ZnF_TTF"/>
    <property type="match status" value="1"/>
</dbReference>
<reference evidence="2" key="1">
    <citation type="submission" date="2015-09" db="EMBL/GenBank/DDBJ databases">
        <title>Trachymyrmex zeteki WGS genome.</title>
        <authorList>
            <person name="Nygaard S."/>
            <person name="Hu H."/>
            <person name="Boomsma J."/>
            <person name="Zhang G."/>
        </authorList>
    </citation>
    <scope>NUCLEOTIDE SEQUENCE [LARGE SCALE GENOMIC DNA]</scope>
    <source>
        <strain evidence="2">Tzet28-1</strain>
        <tissue evidence="2">Whole body</tissue>
    </source>
</reference>
<dbReference type="Pfam" id="PF05699">
    <property type="entry name" value="Dimer_Tnp_hAT"/>
    <property type="match status" value="1"/>
</dbReference>
<dbReference type="InterPro" id="IPR008906">
    <property type="entry name" value="HATC_C_dom"/>
</dbReference>
<evidence type="ECO:0000259" key="1">
    <source>
        <dbReference type="SMART" id="SM00597"/>
    </source>
</evidence>
<dbReference type="EMBL" id="KQ982569">
    <property type="protein sequence ID" value="KYQ54698.1"/>
    <property type="molecule type" value="Genomic_DNA"/>
</dbReference>
<evidence type="ECO:0000313" key="3">
    <source>
        <dbReference type="Proteomes" id="UP000075809"/>
    </source>
</evidence>
<dbReference type="InterPro" id="IPR025398">
    <property type="entry name" value="DUF4371"/>
</dbReference>
<accession>A0A151X3A9</accession>
<proteinExistence type="predicted"/>
<name>A0A151X3A9_9HYME</name>
<organism evidence="2 3">
    <name type="scientific">Mycetomoellerius zeteki</name>
    <dbReference type="NCBI Taxonomy" id="64791"/>
    <lineage>
        <taxon>Eukaryota</taxon>
        <taxon>Metazoa</taxon>
        <taxon>Ecdysozoa</taxon>
        <taxon>Arthropoda</taxon>
        <taxon>Hexapoda</taxon>
        <taxon>Insecta</taxon>
        <taxon>Pterygota</taxon>
        <taxon>Neoptera</taxon>
        <taxon>Endopterygota</taxon>
        <taxon>Hymenoptera</taxon>
        <taxon>Apocrita</taxon>
        <taxon>Aculeata</taxon>
        <taxon>Formicoidea</taxon>
        <taxon>Formicidae</taxon>
        <taxon>Myrmicinae</taxon>
        <taxon>Mycetomoellerius</taxon>
    </lineage>
</organism>
<sequence length="718" mass="82678">MNVNKSEIDIDKLDFTASKISYKSQNRFANSAMFYRILLNGKKQKRNWLLYSNSTGKLFCIPCKLFGKISGNFSVGFNDWKHAEQITVHENSTLHKESTRIYVNRLNSKQEYFQNYSLIEMTKNINYWKNILLRIIEVIKFVSSRGLAFRGKNQIVGNKSNGNYLGCIELLAKFDPLLQKHLCDFANKGIGNVSYLSANICDEFISILGDNVKNCIVSELKEAKYFSLIIDSTPDISHSDQLTIVIRYVNTAGTAVERFLYFVENVGHKNEEMENCIMENLINLNLNLEDCRGQSYDNASNMSGVYNGLQARIKLKNNLAMYVPCAAHSLNLIGESAAECCLEATKLFMFIQNLYNFFAASTGRWEILKSHLSLKCKVPKTLSNTRWSANAEAVNAVATGYRYFKNALKDISDNSTQKPCAKLEAKNLEKQLNLLETALMIIFWNDILQTMNKINTSLQKVEIDIETVVSLYSSLEEYIQEKRNVNSFKYLQEKRNVNSFTYYNIKSDEYKITRNIKRKKQVDENKSSDTTFDKDEDFRINTYYIIIDKLQIEIRKRKLAYDKIFSIFGVLINLKKLDDDTIRKRATILYNTYPDYLEENFIEECLHFKHVNILPDDNVSSKSELSLKTIINSNIESTFPNVATALRIFISIACTNCSGERSFSVLKRIKNYLRSSLGQCKLNNLSILTIESDILESIDLNSIINKFAEKKSRKKFVR</sequence>
<keyword evidence="3" id="KW-1185">Reference proteome</keyword>
<dbReference type="SUPFAM" id="SSF53098">
    <property type="entry name" value="Ribonuclease H-like"/>
    <property type="match status" value="1"/>
</dbReference>
<dbReference type="STRING" id="64791.A0A151X3A9"/>
<evidence type="ECO:0000313" key="2">
    <source>
        <dbReference type="EMBL" id="KYQ54698.1"/>
    </source>
</evidence>
<dbReference type="GO" id="GO:0046983">
    <property type="term" value="F:protein dimerization activity"/>
    <property type="evidence" value="ECO:0007669"/>
    <property type="project" value="InterPro"/>
</dbReference>
<dbReference type="Pfam" id="PF14291">
    <property type="entry name" value="DUF4371"/>
    <property type="match status" value="1"/>
</dbReference>
<gene>
    <name evidence="2" type="ORF">ALC60_06432</name>
</gene>
<dbReference type="Proteomes" id="UP000075809">
    <property type="component" value="Unassembled WGS sequence"/>
</dbReference>
<dbReference type="AlphaFoldDB" id="A0A151X3A9"/>
<dbReference type="PANTHER" id="PTHR45749">
    <property type="match status" value="1"/>
</dbReference>
<protein>
    <submittedName>
        <fullName evidence="2">Zinc finger MYM-type protein 1</fullName>
    </submittedName>
</protein>
<feature type="domain" description="TTF-type" evidence="1">
    <location>
        <begin position="36"/>
        <end position="118"/>
    </location>
</feature>